<evidence type="ECO:0000256" key="1">
    <source>
        <dbReference type="SAM" id="Phobius"/>
    </source>
</evidence>
<keyword evidence="1" id="KW-1133">Transmembrane helix</keyword>
<dbReference type="EMBL" id="FWFZ01000007">
    <property type="protein sequence ID" value="SLN43727.1"/>
    <property type="molecule type" value="Genomic_DNA"/>
</dbReference>
<dbReference type="RefSeq" id="WP_200812478.1">
    <property type="nucleotide sequence ID" value="NZ_FWFZ01000007.1"/>
</dbReference>
<name>A0A1Y5SRV0_9RHOB</name>
<proteinExistence type="predicted"/>
<feature type="transmembrane region" description="Helical" evidence="1">
    <location>
        <begin position="29"/>
        <end position="51"/>
    </location>
</feature>
<protein>
    <submittedName>
        <fullName evidence="2">Uncharacterized protein</fullName>
    </submittedName>
</protein>
<dbReference type="Proteomes" id="UP000193900">
    <property type="component" value="Unassembled WGS sequence"/>
</dbReference>
<dbReference type="AlphaFoldDB" id="A0A1Y5SRV0"/>
<organism evidence="2 3">
    <name type="scientific">Roseisalinus antarcticus</name>
    <dbReference type="NCBI Taxonomy" id="254357"/>
    <lineage>
        <taxon>Bacteria</taxon>
        <taxon>Pseudomonadati</taxon>
        <taxon>Pseudomonadota</taxon>
        <taxon>Alphaproteobacteria</taxon>
        <taxon>Rhodobacterales</taxon>
        <taxon>Roseobacteraceae</taxon>
        <taxon>Roseisalinus</taxon>
    </lineage>
</organism>
<sequence length="55" mass="5627">MDPISLTFYAVVCACLSWAAPVLGGILPRLAIGAVVGMVAATLLPILRGLLSAPY</sequence>
<evidence type="ECO:0000313" key="3">
    <source>
        <dbReference type="Proteomes" id="UP000193900"/>
    </source>
</evidence>
<keyword evidence="1" id="KW-0472">Membrane</keyword>
<reference evidence="2 3" key="1">
    <citation type="submission" date="2017-03" db="EMBL/GenBank/DDBJ databases">
        <authorList>
            <person name="Afonso C.L."/>
            <person name="Miller P.J."/>
            <person name="Scott M.A."/>
            <person name="Spackman E."/>
            <person name="Goraichik I."/>
            <person name="Dimitrov K.M."/>
            <person name="Suarez D.L."/>
            <person name="Swayne D.E."/>
        </authorList>
    </citation>
    <scope>NUCLEOTIDE SEQUENCE [LARGE SCALE GENOMIC DNA]</scope>
    <source>
        <strain evidence="2 3">CECT 7023</strain>
    </source>
</reference>
<evidence type="ECO:0000313" key="2">
    <source>
        <dbReference type="EMBL" id="SLN43727.1"/>
    </source>
</evidence>
<gene>
    <name evidence="2" type="ORF">ROA7023_01794</name>
</gene>
<accession>A0A1Y5SRV0</accession>
<keyword evidence="3" id="KW-1185">Reference proteome</keyword>
<keyword evidence="1" id="KW-0812">Transmembrane</keyword>